<keyword evidence="4" id="KW-0934">Plastid</keyword>
<sequence>MHAILAPVRALAPASARRVTPTARSQRRRVAVGRTAANAGPIVALGASVSAGDANVVDAKHARAVSEVAARWRTEEEGAAPATRAGRVEELDSTEMDSTAVAATALFAAFAFAFFAGVDPAVAADSLDAIDAPREVFSLAGGEVPFWANMVKYARFSISIMVGFAFMFGRPVVAALKKPQTAILVLGGGYGAVRFFQWTIETMSGVNDPMTMTY</sequence>
<dbReference type="OrthoDB" id="1900844at2759"/>
<organism evidence="6 7">
    <name type="scientific">Micromonas commoda (strain RCC299 / NOUM17 / CCMP2709)</name>
    <name type="common">Picoplanktonic green alga</name>
    <dbReference type="NCBI Taxonomy" id="296587"/>
    <lineage>
        <taxon>Eukaryota</taxon>
        <taxon>Viridiplantae</taxon>
        <taxon>Chlorophyta</taxon>
        <taxon>Mamiellophyceae</taxon>
        <taxon>Mamiellales</taxon>
        <taxon>Mamiellaceae</taxon>
        <taxon>Micromonas</taxon>
    </lineage>
</organism>
<dbReference type="KEGG" id="mis:MICPUN_59963"/>
<dbReference type="EMBL" id="CP001328">
    <property type="protein sequence ID" value="ACO64804.1"/>
    <property type="molecule type" value="Genomic_DNA"/>
</dbReference>
<dbReference type="InParanoid" id="C1EA65"/>
<feature type="transmembrane region" description="Helical" evidence="5">
    <location>
        <begin position="153"/>
        <end position="169"/>
    </location>
</feature>
<proteinExistence type="inferred from homology"/>
<protein>
    <recommendedName>
        <fullName evidence="3">Uncharacterized protein ycf33</fullName>
    </recommendedName>
</protein>
<dbReference type="eggNOG" id="ENOG502SF85">
    <property type="taxonomic scope" value="Eukaryota"/>
</dbReference>
<name>C1EA65_MICCC</name>
<evidence type="ECO:0000256" key="2">
    <source>
        <dbReference type="ARBA" id="ARBA00010985"/>
    </source>
</evidence>
<dbReference type="GeneID" id="8245184"/>
<evidence type="ECO:0000313" key="6">
    <source>
        <dbReference type="EMBL" id="ACO64804.1"/>
    </source>
</evidence>
<keyword evidence="5" id="KW-0472">Membrane</keyword>
<feature type="transmembrane region" description="Helical" evidence="5">
    <location>
        <begin position="100"/>
        <end position="118"/>
    </location>
</feature>
<evidence type="ECO:0000313" key="7">
    <source>
        <dbReference type="Proteomes" id="UP000002009"/>
    </source>
</evidence>
<dbReference type="Proteomes" id="UP000002009">
    <property type="component" value="Chromosome 7"/>
</dbReference>
<evidence type="ECO:0000256" key="1">
    <source>
        <dbReference type="ARBA" id="ARBA00004474"/>
    </source>
</evidence>
<keyword evidence="5" id="KW-0812">Transmembrane</keyword>
<dbReference type="GO" id="GO:0009536">
    <property type="term" value="C:plastid"/>
    <property type="evidence" value="ECO:0007669"/>
    <property type="project" value="UniProtKB-SubCell"/>
</dbReference>
<keyword evidence="7" id="KW-1185">Reference proteome</keyword>
<evidence type="ECO:0000256" key="3">
    <source>
        <dbReference type="ARBA" id="ARBA00021584"/>
    </source>
</evidence>
<dbReference type="AlphaFoldDB" id="C1EA65"/>
<dbReference type="Pfam" id="PF05421">
    <property type="entry name" value="DUF751"/>
    <property type="match status" value="1"/>
</dbReference>
<comment type="similarity">
    <text evidence="2">Belongs to the ycf33 family.</text>
</comment>
<reference evidence="6 7" key="1">
    <citation type="journal article" date="2009" name="Science">
        <title>Green evolution and dynamic adaptations revealed by genomes of the marine picoeukaryotes Micromonas.</title>
        <authorList>
            <person name="Worden A.Z."/>
            <person name="Lee J.H."/>
            <person name="Mock T."/>
            <person name="Rouze P."/>
            <person name="Simmons M.P."/>
            <person name="Aerts A.L."/>
            <person name="Allen A.E."/>
            <person name="Cuvelier M.L."/>
            <person name="Derelle E."/>
            <person name="Everett M.V."/>
            <person name="Foulon E."/>
            <person name="Grimwood J."/>
            <person name="Gundlach H."/>
            <person name="Henrissat B."/>
            <person name="Napoli C."/>
            <person name="McDonald S.M."/>
            <person name="Parker M.S."/>
            <person name="Rombauts S."/>
            <person name="Salamov A."/>
            <person name="Von Dassow P."/>
            <person name="Badger J.H."/>
            <person name="Coutinho P.M."/>
            <person name="Demir E."/>
            <person name="Dubchak I."/>
            <person name="Gentemann C."/>
            <person name="Eikrem W."/>
            <person name="Gready J.E."/>
            <person name="John U."/>
            <person name="Lanier W."/>
            <person name="Lindquist E.A."/>
            <person name="Lucas S."/>
            <person name="Mayer K.F."/>
            <person name="Moreau H."/>
            <person name="Not F."/>
            <person name="Otillar R."/>
            <person name="Panaud O."/>
            <person name="Pangilinan J."/>
            <person name="Paulsen I."/>
            <person name="Piegu B."/>
            <person name="Poliakov A."/>
            <person name="Robbens S."/>
            <person name="Schmutz J."/>
            <person name="Toulza E."/>
            <person name="Wyss T."/>
            <person name="Zelensky A."/>
            <person name="Zhou K."/>
            <person name="Armbrust E.V."/>
            <person name="Bhattacharya D."/>
            <person name="Goodenough U.W."/>
            <person name="Van de Peer Y."/>
            <person name="Grigoriev I.V."/>
        </authorList>
    </citation>
    <scope>NUCLEOTIDE SEQUENCE [LARGE SCALE GENOMIC DNA]</scope>
    <source>
        <strain evidence="7">RCC299 / NOUM17</strain>
    </source>
</reference>
<dbReference type="RefSeq" id="XP_002503546.1">
    <property type="nucleotide sequence ID" value="XM_002503500.1"/>
</dbReference>
<evidence type="ECO:0000256" key="5">
    <source>
        <dbReference type="SAM" id="Phobius"/>
    </source>
</evidence>
<gene>
    <name evidence="6" type="ORF">MICPUN_59963</name>
</gene>
<accession>C1EA65</accession>
<feature type="transmembrane region" description="Helical" evidence="5">
    <location>
        <begin position="181"/>
        <end position="200"/>
    </location>
</feature>
<keyword evidence="5" id="KW-1133">Transmembrane helix</keyword>
<dbReference type="InterPro" id="IPR008470">
    <property type="entry name" value="Uncharacterised_Ycf33"/>
</dbReference>
<evidence type="ECO:0000256" key="4">
    <source>
        <dbReference type="ARBA" id="ARBA00022640"/>
    </source>
</evidence>
<comment type="subcellular location">
    <subcellularLocation>
        <location evidence="1">Plastid</location>
    </subcellularLocation>
</comment>